<dbReference type="AlphaFoldDB" id="A0A381NJ90"/>
<evidence type="ECO:0000256" key="3">
    <source>
        <dbReference type="ARBA" id="ARBA00023002"/>
    </source>
</evidence>
<dbReference type="InterPro" id="IPR016166">
    <property type="entry name" value="FAD-bd_PCMH"/>
</dbReference>
<dbReference type="SUPFAM" id="SSF55447">
    <property type="entry name" value="CO dehydrogenase flavoprotein C-terminal domain-like"/>
    <property type="match status" value="1"/>
</dbReference>
<dbReference type="InterPro" id="IPR016169">
    <property type="entry name" value="FAD-bd_PCMH_sub2"/>
</dbReference>
<dbReference type="InterPro" id="IPR051312">
    <property type="entry name" value="Diverse_Substr_Oxidored"/>
</dbReference>
<dbReference type="InterPro" id="IPR036318">
    <property type="entry name" value="FAD-bd_PCMH-like_sf"/>
</dbReference>
<feature type="domain" description="FAD-binding PCMH-type" evidence="4">
    <location>
        <begin position="1"/>
        <end position="178"/>
    </location>
</feature>
<sequence>MGDYAYVAPTSLEEALSVLKSQATDGERTQILAGGTDVLVQMRSIDKEPRTLVDIKHIAETNELSIGADEIFIGAAIASAALNENDELKGILPGLIEAADLIGSTQIQGRATIGGNLCNSSPAGDTIPALMVVSAVCVIASPGGTREVAVDEFVTGVGQNCLEPNELLVGLKIPRPGNNSADAYLRFIPRTEMDIAVAGAGVALTLDDAGTCTSARVAIGAVAPTVLLVEAASAALVGTKVDDDALNAAAAACSDAASPITDKRGTVEFRKKVVGVLCRRAGAIARDRASS</sequence>
<dbReference type="Pfam" id="PF03450">
    <property type="entry name" value="CO_deh_flav_C"/>
    <property type="match status" value="1"/>
</dbReference>
<dbReference type="PROSITE" id="PS51387">
    <property type="entry name" value="FAD_PCMH"/>
    <property type="match status" value="1"/>
</dbReference>
<keyword evidence="3" id="KW-0560">Oxidoreductase</keyword>
<dbReference type="EMBL" id="UINC01000399">
    <property type="protein sequence ID" value="SUZ54620.1"/>
    <property type="molecule type" value="Genomic_DNA"/>
</dbReference>
<keyword evidence="2" id="KW-0274">FAD</keyword>
<dbReference type="InterPro" id="IPR016167">
    <property type="entry name" value="FAD-bd_PCMH_sub1"/>
</dbReference>
<proteinExistence type="predicted"/>
<dbReference type="InterPro" id="IPR036683">
    <property type="entry name" value="CO_DH_flav_C_dom_sf"/>
</dbReference>
<organism evidence="5">
    <name type="scientific">marine metagenome</name>
    <dbReference type="NCBI Taxonomy" id="408172"/>
    <lineage>
        <taxon>unclassified sequences</taxon>
        <taxon>metagenomes</taxon>
        <taxon>ecological metagenomes</taxon>
    </lineage>
</organism>
<dbReference type="Gene3D" id="3.30.43.10">
    <property type="entry name" value="Uridine Diphospho-n-acetylenolpyruvylglucosamine Reductase, domain 2"/>
    <property type="match status" value="1"/>
</dbReference>
<protein>
    <recommendedName>
        <fullName evidence="4">FAD-binding PCMH-type domain-containing protein</fullName>
    </recommendedName>
</protein>
<keyword evidence="1" id="KW-0285">Flavoprotein</keyword>
<dbReference type="Gene3D" id="3.30.390.50">
    <property type="entry name" value="CO dehydrogenase flavoprotein, C-terminal domain"/>
    <property type="match status" value="1"/>
</dbReference>
<evidence type="ECO:0000256" key="1">
    <source>
        <dbReference type="ARBA" id="ARBA00022630"/>
    </source>
</evidence>
<dbReference type="PANTHER" id="PTHR42659:SF2">
    <property type="entry name" value="XANTHINE DEHYDROGENASE SUBUNIT C-RELATED"/>
    <property type="match status" value="1"/>
</dbReference>
<dbReference type="GO" id="GO:0071949">
    <property type="term" value="F:FAD binding"/>
    <property type="evidence" value="ECO:0007669"/>
    <property type="project" value="InterPro"/>
</dbReference>
<dbReference type="Gene3D" id="3.30.465.10">
    <property type="match status" value="1"/>
</dbReference>
<dbReference type="InterPro" id="IPR002346">
    <property type="entry name" value="Mopterin_DH_FAD-bd"/>
</dbReference>
<dbReference type="InterPro" id="IPR005107">
    <property type="entry name" value="CO_DH_flav_C"/>
</dbReference>
<dbReference type="GO" id="GO:0016491">
    <property type="term" value="F:oxidoreductase activity"/>
    <property type="evidence" value="ECO:0007669"/>
    <property type="project" value="UniProtKB-KW"/>
</dbReference>
<gene>
    <name evidence="5" type="ORF">METZ01_LOCUS7474</name>
</gene>
<evidence type="ECO:0000313" key="5">
    <source>
        <dbReference type="EMBL" id="SUZ54620.1"/>
    </source>
</evidence>
<reference evidence="5" key="1">
    <citation type="submission" date="2018-05" db="EMBL/GenBank/DDBJ databases">
        <authorList>
            <person name="Lanie J.A."/>
            <person name="Ng W.-L."/>
            <person name="Kazmierczak K.M."/>
            <person name="Andrzejewski T.M."/>
            <person name="Davidsen T.M."/>
            <person name="Wayne K.J."/>
            <person name="Tettelin H."/>
            <person name="Glass J.I."/>
            <person name="Rusch D."/>
            <person name="Podicherti R."/>
            <person name="Tsui H.-C.T."/>
            <person name="Winkler M.E."/>
        </authorList>
    </citation>
    <scope>NUCLEOTIDE SEQUENCE</scope>
</reference>
<dbReference type="PANTHER" id="PTHR42659">
    <property type="entry name" value="XANTHINE DEHYDROGENASE SUBUNIT C-RELATED"/>
    <property type="match status" value="1"/>
</dbReference>
<evidence type="ECO:0000259" key="4">
    <source>
        <dbReference type="PROSITE" id="PS51387"/>
    </source>
</evidence>
<dbReference type="SMART" id="SM01092">
    <property type="entry name" value="CO_deh_flav_C"/>
    <property type="match status" value="1"/>
</dbReference>
<dbReference type="SUPFAM" id="SSF56176">
    <property type="entry name" value="FAD-binding/transporter-associated domain-like"/>
    <property type="match status" value="1"/>
</dbReference>
<accession>A0A381NJ90</accession>
<evidence type="ECO:0000256" key="2">
    <source>
        <dbReference type="ARBA" id="ARBA00022827"/>
    </source>
</evidence>
<name>A0A381NJ90_9ZZZZ</name>
<dbReference type="Pfam" id="PF00941">
    <property type="entry name" value="FAD_binding_5"/>
    <property type="match status" value="1"/>
</dbReference>